<feature type="signal peptide" evidence="1">
    <location>
        <begin position="1"/>
        <end position="20"/>
    </location>
</feature>
<dbReference type="Pfam" id="PF00652">
    <property type="entry name" value="Ricin_B_lectin"/>
    <property type="match status" value="1"/>
</dbReference>
<reference evidence="3 4" key="1">
    <citation type="submission" date="2017-05" db="EMBL/GenBank/DDBJ databases">
        <title>Chromobacterium violaceum GHPS1 isolated from Hydrocarbon polluted soil in French Guiana display an awesome secondary metabolite arsenal and a battery of drug and heavy-metal-resistance and detoxification of xenobiotics proteins.</title>
        <authorList>
            <person name="Belbahri L."/>
        </authorList>
    </citation>
    <scope>NUCLEOTIDE SEQUENCE [LARGE SCALE GENOMIC DNA]</scope>
    <source>
        <strain evidence="3 4">GHPS1</strain>
    </source>
</reference>
<dbReference type="InterPro" id="IPR000772">
    <property type="entry name" value="Ricin_B_lectin"/>
</dbReference>
<keyword evidence="1" id="KW-0732">Signal</keyword>
<dbReference type="AlphaFoldDB" id="A0A202BD01"/>
<dbReference type="InterPro" id="IPR021862">
    <property type="entry name" value="DUF3472"/>
</dbReference>
<feature type="domain" description="Ricin B lectin" evidence="2">
    <location>
        <begin position="280"/>
        <end position="393"/>
    </location>
</feature>
<proteinExistence type="predicted"/>
<protein>
    <recommendedName>
        <fullName evidence="2">Ricin B lectin domain-containing protein</fullName>
    </recommendedName>
</protein>
<name>A0A202BD01_CHRVL</name>
<dbReference type="Gene3D" id="2.80.10.50">
    <property type="match status" value="1"/>
</dbReference>
<feature type="chain" id="PRO_5011291275" description="Ricin B lectin domain-containing protein" evidence="1">
    <location>
        <begin position="21"/>
        <end position="415"/>
    </location>
</feature>
<dbReference type="Pfam" id="PF11958">
    <property type="entry name" value="DUF3472"/>
    <property type="match status" value="1"/>
</dbReference>
<evidence type="ECO:0000256" key="1">
    <source>
        <dbReference type="SAM" id="SignalP"/>
    </source>
</evidence>
<evidence type="ECO:0000313" key="4">
    <source>
        <dbReference type="Proteomes" id="UP000196342"/>
    </source>
</evidence>
<dbReference type="SUPFAM" id="SSF50370">
    <property type="entry name" value="Ricin B-like lectins"/>
    <property type="match status" value="1"/>
</dbReference>
<accession>A0A202BD01</accession>
<keyword evidence="4" id="KW-1185">Reference proteome</keyword>
<organism evidence="3 4">
    <name type="scientific">Chromobacterium violaceum</name>
    <dbReference type="NCBI Taxonomy" id="536"/>
    <lineage>
        <taxon>Bacteria</taxon>
        <taxon>Pseudomonadati</taxon>
        <taxon>Pseudomonadota</taxon>
        <taxon>Betaproteobacteria</taxon>
        <taxon>Neisseriales</taxon>
        <taxon>Chromobacteriaceae</taxon>
        <taxon>Chromobacterium</taxon>
    </lineage>
</organism>
<dbReference type="RefSeq" id="WP_011134925.1">
    <property type="nucleotide sequence ID" value="NZ_JBCDMD010000005.1"/>
</dbReference>
<gene>
    <name evidence="3" type="ORF">CBW21_05120</name>
</gene>
<evidence type="ECO:0000259" key="2">
    <source>
        <dbReference type="Pfam" id="PF00652"/>
    </source>
</evidence>
<dbReference type="EMBL" id="NHOO01000004">
    <property type="protein sequence ID" value="OVE49282.1"/>
    <property type="molecule type" value="Genomic_DNA"/>
</dbReference>
<sequence>MRNTSYWMLFLGFTSLSQMAAAGAVGQTPGMTSGTTLPTAAHRLDMFITPGADPGPASNVFWSNQLDSLGGYTGMQTTELSDAEGHGRQFLFSLWGATDARPGTPASAGVGAGSYCTVSKTATDGDKGAQCRYRYEWQVGHTYRFRVTPDEKLGKGWYKSNVTDVTPDGDGASFDIGSIYKPAFPADIPSGDIKQWVEYFDWGNPRTTCLSVARSDVRMSAEAFDAQGRPIYLPAYAMSGQNSCQDQPMAIRPTFTRIARDGSGVRMEGATSQTAEGFIRSAGGCLISSLPQGGVDQTVSIGACPTKRMVEQKGGRYFSQYFWVLAADGSIQQKSSQCLTAKTGSRAIVVSACAPGQAAQRWRVAGSTDGDGQSVRLVSGLSGLCLGREGSGLAGMSACTDKDVLWTVPGKSFQY</sequence>
<dbReference type="InterPro" id="IPR035992">
    <property type="entry name" value="Ricin_B-like_lectins"/>
</dbReference>
<comment type="caution">
    <text evidence="3">The sequence shown here is derived from an EMBL/GenBank/DDBJ whole genome shotgun (WGS) entry which is preliminary data.</text>
</comment>
<evidence type="ECO:0000313" key="3">
    <source>
        <dbReference type="EMBL" id="OVE49282.1"/>
    </source>
</evidence>
<dbReference type="Proteomes" id="UP000196342">
    <property type="component" value="Unassembled WGS sequence"/>
</dbReference>
<dbReference type="PROSITE" id="PS50231">
    <property type="entry name" value="RICIN_B_LECTIN"/>
    <property type="match status" value="1"/>
</dbReference>